<organism evidence="10 11">
    <name type="scientific">Actinomyces lilanjuaniae</name>
    <dbReference type="NCBI Taxonomy" id="2321394"/>
    <lineage>
        <taxon>Bacteria</taxon>
        <taxon>Bacillati</taxon>
        <taxon>Actinomycetota</taxon>
        <taxon>Actinomycetes</taxon>
        <taxon>Actinomycetales</taxon>
        <taxon>Actinomycetaceae</taxon>
        <taxon>Actinomyces</taxon>
    </lineage>
</organism>
<keyword evidence="7" id="KW-0963">Cytoplasm</keyword>
<evidence type="ECO:0000256" key="4">
    <source>
        <dbReference type="ARBA" id="ARBA00022679"/>
    </source>
</evidence>
<feature type="binding site" evidence="7">
    <location>
        <position position="121"/>
    </location>
    <ligand>
        <name>phosphoenolpyruvate</name>
        <dbReference type="ChEBI" id="CHEBI:58702"/>
    </ligand>
</feature>
<feature type="domain" description="Enolpyruvate transferase" evidence="9">
    <location>
        <begin position="18"/>
        <end position="471"/>
    </location>
</feature>
<name>A0ABM6Z2E0_9ACTO</name>
<feature type="compositionally biased region" description="Basic and acidic residues" evidence="8">
    <location>
        <begin position="482"/>
        <end position="504"/>
    </location>
</feature>
<comment type="caution">
    <text evidence="7">Lacks conserved residue(s) required for the propagation of feature annotation.</text>
</comment>
<evidence type="ECO:0000256" key="5">
    <source>
        <dbReference type="ARBA" id="ARBA00023141"/>
    </source>
</evidence>
<dbReference type="InterPro" id="IPR036968">
    <property type="entry name" value="Enolpyruvate_Tfrase_sf"/>
</dbReference>
<evidence type="ECO:0000256" key="6">
    <source>
        <dbReference type="ARBA" id="ARBA00044633"/>
    </source>
</evidence>
<feature type="binding site" evidence="7">
    <location>
        <position position="35"/>
    </location>
    <ligand>
        <name>3-phosphoshikimate</name>
        <dbReference type="ChEBI" id="CHEBI:145989"/>
    </ligand>
</feature>
<dbReference type="PROSITE" id="PS00885">
    <property type="entry name" value="EPSP_SYNTHASE_2"/>
    <property type="match status" value="1"/>
</dbReference>
<dbReference type="EMBL" id="CP032514">
    <property type="protein sequence ID" value="AYD89390.1"/>
    <property type="molecule type" value="Genomic_DNA"/>
</dbReference>
<feature type="binding site" evidence="7">
    <location>
        <position position="465"/>
    </location>
    <ligand>
        <name>phosphoenolpyruvate</name>
        <dbReference type="ChEBI" id="CHEBI:58702"/>
    </ligand>
</feature>
<dbReference type="Pfam" id="PF00275">
    <property type="entry name" value="EPSP_synthase"/>
    <property type="match status" value="1"/>
</dbReference>
<dbReference type="Gene3D" id="3.65.10.10">
    <property type="entry name" value="Enolpyruvate transferase domain"/>
    <property type="match status" value="2"/>
</dbReference>
<reference evidence="10 11" key="1">
    <citation type="submission" date="2018-09" db="EMBL/GenBank/DDBJ databases">
        <authorList>
            <person name="Li J."/>
        </authorList>
    </citation>
    <scope>NUCLEOTIDE SEQUENCE [LARGE SCALE GENOMIC DNA]</scope>
    <source>
        <strain evidence="10 11">2129</strain>
    </source>
</reference>
<dbReference type="InterPro" id="IPR013792">
    <property type="entry name" value="RNA3'P_cycl/enolpyr_Trfase_a/b"/>
</dbReference>
<evidence type="ECO:0000313" key="10">
    <source>
        <dbReference type="EMBL" id="AYD89390.1"/>
    </source>
</evidence>
<protein>
    <recommendedName>
        <fullName evidence="7">3-phosphoshikimate 1-carboxyvinyltransferase</fullName>
        <ecNumber evidence="7">2.5.1.19</ecNumber>
    </recommendedName>
    <alternativeName>
        <fullName evidence="7">5-enolpyruvylshikimate-3-phosphate synthase</fullName>
        <shortName evidence="7">EPSP synthase</shortName>
        <shortName evidence="7">EPSPS</shortName>
    </alternativeName>
</protein>
<feature type="binding site" evidence="7">
    <location>
        <position position="238"/>
    </location>
    <ligand>
        <name>3-phosphoshikimate</name>
        <dbReference type="ChEBI" id="CHEBI:145989"/>
    </ligand>
</feature>
<evidence type="ECO:0000256" key="2">
    <source>
        <dbReference type="ARBA" id="ARBA00009948"/>
    </source>
</evidence>
<sequence>METLPEASSWWPAPTASGLLDAAVSLPGSKSLTARALVLAAAAREPTTLTGVLRSRDTDLMTGALRTLGAGITEVADATATDAEALPATADTGAGTRLRVTPSSLPLHVAPGGSVDCGLAGTVMRFVPALAVLADAPVVLDGDPAARLRPMAPLLEVLSTLGATVTYLGRPGFLPVRIKPDADRLLRPGTGRPSPALGQPHRVKVDASSSSQLLSALLLVAPLLPGGLEVTTTGSVPSMAHVRMTVESLRQRGVTVEEPDTPGPGATWRVLPGRPVGGRLSIEPDLSNAGPFLAAALVAGGTVRVLGWPSSTTQAGDAWRTLLPRMGGSVALAASPVGGQVLPVLSVHGSGQVHGIDADLYDVGELAPTVAALAAVAAHQGRGSRLTGIAHLRGHETDRLAALATEIRRLGGDAQETDDGLVIRPARLHAARLHSYADHRMATFAAVVGLAVPGVEVDDVECTSKTLPGFAGMWQAMLDSTGRRGCEGHRRDQGEPRGEGHRDTGGAGARTARDAQD</sequence>
<comment type="similarity">
    <text evidence="2 7">Belongs to the EPSP synthase family.</text>
</comment>
<feature type="binding site" evidence="7">
    <location>
        <position position="212"/>
    </location>
    <ligand>
        <name>phosphoenolpyruvate</name>
        <dbReference type="ChEBI" id="CHEBI:58702"/>
    </ligand>
</feature>
<proteinExistence type="inferred from homology"/>
<evidence type="ECO:0000256" key="1">
    <source>
        <dbReference type="ARBA" id="ARBA00004811"/>
    </source>
</evidence>
<feature type="binding site" evidence="7">
    <location>
        <position position="30"/>
    </location>
    <ligand>
        <name>3-phosphoshikimate</name>
        <dbReference type="ChEBI" id="CHEBI:145989"/>
    </ligand>
</feature>
<comment type="catalytic activity">
    <reaction evidence="6">
        <text>3-phosphoshikimate + phosphoenolpyruvate = 5-O-(1-carboxyvinyl)-3-phosphoshikimate + phosphate</text>
        <dbReference type="Rhea" id="RHEA:21256"/>
        <dbReference type="ChEBI" id="CHEBI:43474"/>
        <dbReference type="ChEBI" id="CHEBI:57701"/>
        <dbReference type="ChEBI" id="CHEBI:58702"/>
        <dbReference type="ChEBI" id="CHEBI:145989"/>
        <dbReference type="EC" id="2.5.1.19"/>
    </reaction>
    <physiologicalReaction direction="left-to-right" evidence="6">
        <dbReference type="Rhea" id="RHEA:21257"/>
    </physiologicalReaction>
</comment>
<feature type="binding site" evidence="7">
    <location>
        <position position="149"/>
    </location>
    <ligand>
        <name>phosphoenolpyruvate</name>
        <dbReference type="ChEBI" id="CHEBI:58702"/>
    </ligand>
</feature>
<feature type="binding site" evidence="7">
    <location>
        <position position="31"/>
    </location>
    <ligand>
        <name>3-phosphoshikimate</name>
        <dbReference type="ChEBI" id="CHEBI:145989"/>
    </ligand>
</feature>
<evidence type="ECO:0000256" key="8">
    <source>
        <dbReference type="SAM" id="MobiDB-lite"/>
    </source>
</evidence>
<dbReference type="InterPro" id="IPR006264">
    <property type="entry name" value="EPSP_synthase"/>
</dbReference>
<dbReference type="SUPFAM" id="SSF55205">
    <property type="entry name" value="EPT/RTPC-like"/>
    <property type="match status" value="1"/>
</dbReference>
<dbReference type="RefSeq" id="WP_120203881.1">
    <property type="nucleotide sequence ID" value="NZ_CP032514.1"/>
</dbReference>
<dbReference type="PROSITE" id="PS00104">
    <property type="entry name" value="EPSP_SYNTHASE_1"/>
    <property type="match status" value="1"/>
</dbReference>
<evidence type="ECO:0000256" key="7">
    <source>
        <dbReference type="HAMAP-Rule" id="MF_00210"/>
    </source>
</evidence>
<feature type="binding site" evidence="7">
    <location>
        <position position="399"/>
    </location>
    <ligand>
        <name>phosphoenolpyruvate</name>
        <dbReference type="ChEBI" id="CHEBI:58702"/>
    </ligand>
</feature>
<feature type="binding site" evidence="7">
    <location>
        <position position="212"/>
    </location>
    <ligand>
        <name>3-phosphoshikimate</name>
        <dbReference type="ChEBI" id="CHEBI:145989"/>
    </ligand>
</feature>
<keyword evidence="3 7" id="KW-0028">Amino-acid biosynthesis</keyword>
<evidence type="ECO:0000259" key="9">
    <source>
        <dbReference type="Pfam" id="PF00275"/>
    </source>
</evidence>
<dbReference type="Proteomes" id="UP000273001">
    <property type="component" value="Chromosome"/>
</dbReference>
<dbReference type="InterPro" id="IPR023193">
    <property type="entry name" value="EPSP_synthase_CS"/>
</dbReference>
<keyword evidence="5 7" id="KW-0057">Aromatic amino acid biosynthesis</keyword>
<dbReference type="PANTHER" id="PTHR21090:SF5">
    <property type="entry name" value="PENTAFUNCTIONAL AROM POLYPEPTIDE"/>
    <property type="match status" value="1"/>
</dbReference>
<dbReference type="HAMAP" id="MF_00210">
    <property type="entry name" value="EPSP_synth"/>
    <property type="match status" value="1"/>
</dbReference>
<feature type="region of interest" description="Disordered" evidence="8">
    <location>
        <begin position="482"/>
        <end position="517"/>
    </location>
</feature>
<keyword evidence="4 7" id="KW-0808">Transferase</keyword>
<accession>A0ABM6Z2E0</accession>
<evidence type="ECO:0000313" key="11">
    <source>
        <dbReference type="Proteomes" id="UP000273001"/>
    </source>
</evidence>
<feature type="binding site" evidence="7">
    <location>
        <position position="440"/>
    </location>
    <ligand>
        <name>phosphoenolpyruvate</name>
        <dbReference type="ChEBI" id="CHEBI:58702"/>
    </ligand>
</feature>
<feature type="active site" description="Proton acceptor" evidence="7">
    <location>
        <position position="365"/>
    </location>
</feature>
<feature type="binding site" evidence="7">
    <location>
        <position position="365"/>
    </location>
    <ligand>
        <name>3-phosphoshikimate</name>
        <dbReference type="ChEBI" id="CHEBI:145989"/>
    </ligand>
</feature>
<keyword evidence="11" id="KW-1185">Reference proteome</keyword>
<feature type="binding site" evidence="7">
    <location>
        <position position="395"/>
    </location>
    <ligand>
        <name>3-phosphoshikimate</name>
        <dbReference type="ChEBI" id="CHEBI:145989"/>
    </ligand>
</feature>
<comment type="subcellular location">
    <subcellularLocation>
        <location evidence="7">Cytoplasm</location>
    </subcellularLocation>
</comment>
<evidence type="ECO:0000256" key="3">
    <source>
        <dbReference type="ARBA" id="ARBA00022605"/>
    </source>
</evidence>
<feature type="binding site" evidence="7">
    <location>
        <position position="211"/>
    </location>
    <ligand>
        <name>3-phosphoshikimate</name>
        <dbReference type="ChEBI" id="CHEBI:145989"/>
    </ligand>
</feature>
<dbReference type="NCBIfam" id="TIGR01356">
    <property type="entry name" value="aroA"/>
    <property type="match status" value="1"/>
</dbReference>
<feature type="binding site" evidence="7">
    <location>
        <position position="30"/>
    </location>
    <ligand>
        <name>phosphoenolpyruvate</name>
        <dbReference type="ChEBI" id="CHEBI:58702"/>
    </ligand>
</feature>
<dbReference type="InterPro" id="IPR001986">
    <property type="entry name" value="Enolpyruvate_Tfrase_dom"/>
</dbReference>
<comment type="function">
    <text evidence="7">Catalyzes the transfer of the enolpyruvyl moiety of phosphoenolpyruvate (PEP) to the 5-hydroxyl of shikimate-3-phosphate (S3P) to produce enolpyruvyl shikimate-3-phosphate and inorganic phosphate.</text>
</comment>
<comment type="subunit">
    <text evidence="7">Monomer.</text>
</comment>
<dbReference type="GO" id="GO:0003866">
    <property type="term" value="F:3-phosphoshikimate 1-carboxyvinyltransferase activity"/>
    <property type="evidence" value="ECO:0007669"/>
    <property type="project" value="UniProtKB-EC"/>
</dbReference>
<dbReference type="EC" id="2.5.1.19" evidence="7"/>
<feature type="binding site" evidence="7">
    <location>
        <position position="210"/>
    </location>
    <ligand>
        <name>3-phosphoshikimate</name>
        <dbReference type="ChEBI" id="CHEBI:145989"/>
    </ligand>
</feature>
<comment type="pathway">
    <text evidence="1 7">Metabolic intermediate biosynthesis; chorismate biosynthesis; chorismate from D-erythrose 4-phosphate and phosphoenolpyruvate: step 6/7.</text>
</comment>
<gene>
    <name evidence="7 10" type="primary">aroA</name>
    <name evidence="10" type="ORF">D5R93_03705</name>
</gene>
<dbReference type="PANTHER" id="PTHR21090">
    <property type="entry name" value="AROM/DEHYDROQUINATE SYNTHASE"/>
    <property type="match status" value="1"/>
</dbReference>